<dbReference type="InterPro" id="IPR058595">
    <property type="entry name" value="Avidin-like"/>
</dbReference>
<dbReference type="Proteomes" id="UP000295164">
    <property type="component" value="Unassembled WGS sequence"/>
</dbReference>
<accession>A0A4V2WN36</accession>
<dbReference type="Pfam" id="PF26421">
    <property type="entry name" value="Avidin_like"/>
    <property type="match status" value="1"/>
</dbReference>
<dbReference type="RefSeq" id="WP_131850962.1">
    <property type="nucleotide sequence ID" value="NZ_SKFH01000004.1"/>
</dbReference>
<sequence length="114" mass="12398">MIDYNGRRFRGVSNTENGEVSGDTEFQYRQSGNIVTAIYSGGPILIGHLLATADESGVLDMRYHHVNTAGELLTGECRSVPELLPDGRLRLHESWRWTSGDGSSGTSVVEEVGS</sequence>
<keyword evidence="2" id="KW-1185">Reference proteome</keyword>
<organism evidence="1 2">
    <name type="scientific">Flaviaesturariibacter aridisoli</name>
    <dbReference type="NCBI Taxonomy" id="2545761"/>
    <lineage>
        <taxon>Bacteria</taxon>
        <taxon>Pseudomonadati</taxon>
        <taxon>Bacteroidota</taxon>
        <taxon>Chitinophagia</taxon>
        <taxon>Chitinophagales</taxon>
        <taxon>Chitinophagaceae</taxon>
        <taxon>Flaviaestuariibacter</taxon>
    </lineage>
</organism>
<evidence type="ECO:0000313" key="2">
    <source>
        <dbReference type="Proteomes" id="UP000295164"/>
    </source>
</evidence>
<protein>
    <submittedName>
        <fullName evidence="1">N-acetylglutamate synthase</fullName>
    </submittedName>
</protein>
<gene>
    <name evidence="1" type="ORF">E0486_04585</name>
</gene>
<name>A0A4V2WN36_9BACT</name>
<comment type="caution">
    <text evidence="1">The sequence shown here is derived from an EMBL/GenBank/DDBJ whole genome shotgun (WGS) entry which is preliminary data.</text>
</comment>
<dbReference type="EMBL" id="SKFH01000004">
    <property type="protein sequence ID" value="TCZ73962.1"/>
    <property type="molecule type" value="Genomic_DNA"/>
</dbReference>
<reference evidence="1 2" key="1">
    <citation type="submission" date="2019-03" db="EMBL/GenBank/DDBJ databases">
        <authorList>
            <person name="Kim M.K.M."/>
        </authorList>
    </citation>
    <scope>NUCLEOTIDE SEQUENCE [LARGE SCALE GENOMIC DNA]</scope>
    <source>
        <strain evidence="1 2">17J68-15</strain>
    </source>
</reference>
<dbReference type="OrthoDB" id="5684515at2"/>
<dbReference type="AlphaFoldDB" id="A0A4V2WN36"/>
<proteinExistence type="predicted"/>
<evidence type="ECO:0000313" key="1">
    <source>
        <dbReference type="EMBL" id="TCZ73962.1"/>
    </source>
</evidence>